<dbReference type="SMART" id="SM00986">
    <property type="entry name" value="UDG"/>
    <property type="match status" value="1"/>
</dbReference>
<reference evidence="2" key="1">
    <citation type="submission" date="2011-07" db="EMBL/GenBank/DDBJ databases">
        <authorList>
            <person name="Stanhope M.J."/>
            <person name="Durkin A.S."/>
            <person name="Hostetler J."/>
            <person name="Kim M."/>
            <person name="Radune D."/>
            <person name="Singh I."/>
            <person name="Town C.D."/>
        </authorList>
    </citation>
    <scope>NUCLEOTIDE SEQUENCE [LARGE SCALE GENOMIC DNA]</scope>
    <source>
        <strain evidence="2">HS-6</strain>
    </source>
</reference>
<dbReference type="InterPro" id="IPR047124">
    <property type="entry name" value="HI_0220.2"/>
</dbReference>
<evidence type="ECO:0000313" key="2">
    <source>
        <dbReference type="EMBL" id="EHI75331.1"/>
    </source>
</evidence>
<dbReference type="EMBL" id="AEUV02000002">
    <property type="protein sequence ID" value="EHI75331.1"/>
    <property type="molecule type" value="Genomic_DNA"/>
</dbReference>
<dbReference type="eggNOG" id="COG1573">
    <property type="taxonomic scope" value="Bacteria"/>
</dbReference>
<evidence type="ECO:0000313" key="3">
    <source>
        <dbReference type="Proteomes" id="UP000004322"/>
    </source>
</evidence>
<dbReference type="STRING" id="873449.STRCR_1927"/>
<dbReference type="Pfam" id="PF03167">
    <property type="entry name" value="UDG"/>
    <property type="match status" value="1"/>
</dbReference>
<protein>
    <submittedName>
        <fullName evidence="2">Uracil DNA glycosylase family protein</fullName>
    </submittedName>
</protein>
<comment type="caution">
    <text evidence="2">The sequence shown here is derived from an EMBL/GenBank/DDBJ whole genome shotgun (WGS) entry which is preliminary data.</text>
</comment>
<dbReference type="AlphaFoldDB" id="G5JR42"/>
<dbReference type="SMART" id="SM00987">
    <property type="entry name" value="UreE_C"/>
    <property type="match status" value="1"/>
</dbReference>
<accession>G5JR42</accession>
<organism evidence="2 3">
    <name type="scientific">Streptococcus criceti HS-6</name>
    <dbReference type="NCBI Taxonomy" id="873449"/>
    <lineage>
        <taxon>Bacteria</taxon>
        <taxon>Bacillati</taxon>
        <taxon>Bacillota</taxon>
        <taxon>Bacilli</taxon>
        <taxon>Lactobacillales</taxon>
        <taxon>Streptococcaceae</taxon>
        <taxon>Streptococcus</taxon>
    </lineage>
</organism>
<sequence>MSTMQDIVKAIMADPQNEDYTKAGIEPLFTAPKSARINIVGQAPGIKAQESRLYWNDPSGDNLRDWLGIDRDTFYSSDKIAVIPMDFYYPGKGKSGDLPPRKGFAQKWHPLILQELPDISLTLLIGNYAQHYYLQQKPSVKLTDNVKAYKNFLPDFFPLVHPSPRNNIWQKKNPWFKEEVLPDLKKLVKDILENDAKTDL</sequence>
<dbReference type="CDD" id="cd10033">
    <property type="entry name" value="UDG_like"/>
    <property type="match status" value="1"/>
</dbReference>
<dbReference type="Gene3D" id="3.40.470.10">
    <property type="entry name" value="Uracil-DNA glycosylase-like domain"/>
    <property type="match status" value="1"/>
</dbReference>
<name>G5JR42_STRCG</name>
<dbReference type="RefSeq" id="WP_004229650.1">
    <property type="nucleotide sequence ID" value="NZ_AEUV02000002.1"/>
</dbReference>
<dbReference type="OrthoDB" id="9789139at2"/>
<dbReference type="PANTHER" id="PTHR42160">
    <property type="entry name" value="URACIL-DNA GLYCOSYLASE SUPERFAMILY PROTEIN"/>
    <property type="match status" value="1"/>
</dbReference>
<gene>
    <name evidence="2" type="ORF">STRCR_1927</name>
</gene>
<dbReference type="InterPro" id="IPR005122">
    <property type="entry name" value="Uracil-DNA_glycosylase-like"/>
</dbReference>
<dbReference type="SUPFAM" id="SSF52141">
    <property type="entry name" value="Uracil-DNA glycosylase-like"/>
    <property type="match status" value="1"/>
</dbReference>
<dbReference type="PANTHER" id="PTHR42160:SF1">
    <property type="entry name" value="URACIL-DNA GLYCOSYLASE SUPERFAMILY PROTEIN"/>
    <property type="match status" value="1"/>
</dbReference>
<feature type="domain" description="Uracil-DNA glycosylase-like" evidence="1">
    <location>
        <begin position="28"/>
        <end position="185"/>
    </location>
</feature>
<proteinExistence type="predicted"/>
<evidence type="ECO:0000259" key="1">
    <source>
        <dbReference type="SMART" id="SM00986"/>
    </source>
</evidence>
<dbReference type="Proteomes" id="UP000004322">
    <property type="component" value="Unassembled WGS sequence"/>
</dbReference>
<dbReference type="InterPro" id="IPR036895">
    <property type="entry name" value="Uracil-DNA_glycosylase-like_sf"/>
</dbReference>
<keyword evidence="3" id="KW-1185">Reference proteome</keyword>